<feature type="compositionally biased region" description="Low complexity" evidence="1">
    <location>
        <begin position="591"/>
        <end position="613"/>
    </location>
</feature>
<accession>A0AAD9HVQ5</accession>
<dbReference type="PANTHER" id="PTHR36183:SF2">
    <property type="entry name" value="BETA-GLUCURONIDASE C-TERMINAL DOMAIN-CONTAINING PROTEIN"/>
    <property type="match status" value="1"/>
</dbReference>
<feature type="region of interest" description="Disordered" evidence="1">
    <location>
        <begin position="1"/>
        <end position="22"/>
    </location>
</feature>
<gene>
    <name evidence="3" type="ORF">LX32DRAFT_724252</name>
</gene>
<protein>
    <submittedName>
        <fullName evidence="3">Glycoside hydrolase family 79 protein</fullName>
    </submittedName>
</protein>
<feature type="domain" description="Beta-glucuronidase C-terminal" evidence="2">
    <location>
        <begin position="453"/>
        <end position="558"/>
    </location>
</feature>
<reference evidence="3" key="1">
    <citation type="submission" date="2021-06" db="EMBL/GenBank/DDBJ databases">
        <title>Comparative genomics, transcriptomics and evolutionary studies reveal genomic signatures of adaptation to plant cell wall in hemibiotrophic fungi.</title>
        <authorList>
            <consortium name="DOE Joint Genome Institute"/>
            <person name="Baroncelli R."/>
            <person name="Diaz J.F."/>
            <person name="Benocci T."/>
            <person name="Peng M."/>
            <person name="Battaglia E."/>
            <person name="Haridas S."/>
            <person name="Andreopoulos W."/>
            <person name="Labutti K."/>
            <person name="Pangilinan J."/>
            <person name="Floch G.L."/>
            <person name="Makela M.R."/>
            <person name="Henrissat B."/>
            <person name="Grigoriev I.V."/>
            <person name="Crouch J.A."/>
            <person name="De Vries R.P."/>
            <person name="Sukno S.A."/>
            <person name="Thon M.R."/>
        </authorList>
    </citation>
    <scope>NUCLEOTIDE SEQUENCE</scope>
    <source>
        <strain evidence="3">MAFF235873</strain>
    </source>
</reference>
<dbReference type="Proteomes" id="UP001232148">
    <property type="component" value="Unassembled WGS sequence"/>
</dbReference>
<dbReference type="InterPro" id="IPR031728">
    <property type="entry name" value="GlcAase_C"/>
</dbReference>
<evidence type="ECO:0000313" key="3">
    <source>
        <dbReference type="EMBL" id="KAK2034864.1"/>
    </source>
</evidence>
<dbReference type="Gene3D" id="3.20.20.80">
    <property type="entry name" value="Glycosidases"/>
    <property type="match status" value="1"/>
</dbReference>
<keyword evidence="3" id="KW-0378">Hydrolase</keyword>
<dbReference type="PANTHER" id="PTHR36183">
    <property type="entry name" value="BETA-GLUCURONIDASE"/>
    <property type="match status" value="1"/>
</dbReference>
<evidence type="ECO:0000256" key="1">
    <source>
        <dbReference type="SAM" id="MobiDB-lite"/>
    </source>
</evidence>
<feature type="region of interest" description="Disordered" evidence="1">
    <location>
        <begin position="586"/>
        <end position="613"/>
    </location>
</feature>
<dbReference type="Pfam" id="PF16862">
    <property type="entry name" value="Glyco_hydro_79C"/>
    <property type="match status" value="1"/>
</dbReference>
<comment type="caution">
    <text evidence="3">The sequence shown here is derived from an EMBL/GenBank/DDBJ whole genome shotgun (WGS) entry which is preliminary data.</text>
</comment>
<keyword evidence="4" id="KW-1185">Reference proteome</keyword>
<organism evidence="3 4">
    <name type="scientific">Colletotrichum zoysiae</name>
    <dbReference type="NCBI Taxonomy" id="1216348"/>
    <lineage>
        <taxon>Eukaryota</taxon>
        <taxon>Fungi</taxon>
        <taxon>Dikarya</taxon>
        <taxon>Ascomycota</taxon>
        <taxon>Pezizomycotina</taxon>
        <taxon>Sordariomycetes</taxon>
        <taxon>Hypocreomycetidae</taxon>
        <taxon>Glomerellales</taxon>
        <taxon>Glomerellaceae</taxon>
        <taxon>Colletotrichum</taxon>
        <taxon>Colletotrichum graminicola species complex</taxon>
    </lineage>
</organism>
<proteinExistence type="predicted"/>
<dbReference type="SUPFAM" id="SSF51445">
    <property type="entry name" value="(Trans)glycosidases"/>
    <property type="match status" value="1"/>
</dbReference>
<evidence type="ECO:0000259" key="2">
    <source>
        <dbReference type="Pfam" id="PF16862"/>
    </source>
</evidence>
<dbReference type="EMBL" id="MU842812">
    <property type="protein sequence ID" value="KAK2034864.1"/>
    <property type="molecule type" value="Genomic_DNA"/>
</dbReference>
<evidence type="ECO:0000313" key="4">
    <source>
        <dbReference type="Proteomes" id="UP001232148"/>
    </source>
</evidence>
<dbReference type="AlphaFoldDB" id="A0AAD9HVQ5"/>
<dbReference type="Gene3D" id="2.60.40.1180">
    <property type="entry name" value="Golgi alpha-mannosidase II"/>
    <property type="match status" value="1"/>
</dbReference>
<dbReference type="InterPro" id="IPR013780">
    <property type="entry name" value="Glyco_hydro_b"/>
</dbReference>
<sequence>MASISKGAGRQPYQPHPPNTTATLSSRQLFDMAPLQSRLLVGCGLISAAFAADNILSLTLSEDVPHNVSANIDPSFAGFGIELDHLYYFMGDETPNDLTINLLENLANFTGRPPYVRLGGNTQDYVIYDDSQDKWLIEPNPRPTADGHVPADNFIVGPRFMEIADRMPKGTPVTWGLNMGYSESDYLDQLTTMVTQILDRCTNLNLMSFEFGNEPDLYGNNGFRKGSWTGSQYVKEWRERADAVWEKALQPRGLRSNFFEASASTAWVAGTGFEIKDLVSHGIDDKPGNSDVGYVTSWNQHNYYYFVGSFPYPLTLDYMMRFDTTKAQFDSAIEAQITQAGQTDHPFALREMSVVGPLGVEGLSNTFAAALWTFNFLFYAATINISSVQFHMTYDSNASAWQPTAMFGRDRFVRPLYYGMAAFGQTIGRSCTARVAQAEITDYPPAYNEYVKAWSVYQGDSLASLVVLNGKVANVSETNKESITVDVTLPASLAGQKLHLSYLTSDGADATSGTTWNGISFEQGNDGKMTQLTNEDITVKVGKDGKASIPVRDSEAVVANIGGKVGNGEPDSAACDALASSSQGVGAATKSAPGSSGETSNSSSDNGDSDSGAAGLASRKGIYTCIAWSLVVSIGALCL</sequence>
<dbReference type="GO" id="GO:0016787">
    <property type="term" value="F:hydrolase activity"/>
    <property type="evidence" value="ECO:0007669"/>
    <property type="project" value="UniProtKB-KW"/>
</dbReference>
<name>A0AAD9HVQ5_9PEZI</name>
<dbReference type="InterPro" id="IPR052974">
    <property type="entry name" value="GH79_Enzymes"/>
</dbReference>
<dbReference type="InterPro" id="IPR017853">
    <property type="entry name" value="GH"/>
</dbReference>